<evidence type="ECO:0000313" key="4">
    <source>
        <dbReference type="Proteomes" id="UP000683310"/>
    </source>
</evidence>
<accession>A0ABX8CVK2</accession>
<dbReference type="EC" id="4.2.3.-" evidence="2"/>
<sequence>MKPFTLPDFYTPHPARLNPHHDYARVHAAAWAERLGMLGELGVDGKPIWDAEKLDRMGYALLCAYTHPDCDAETLALLTEWYIWVFYFDDWFLAEYKHTGNRAEATRYLARLEEFMAEPGCPAPQPGNASEAGLADCWARTVTAMSPDWRRRMRRSTHNLMVESLWELDNIARDRVANPVEYIEMRRRVGGAPWSAALVEFACGAEVPDRFAEERPLRVLCETFSDAVHLRNDLFSYEREVRVEGENANMVLVLERFLGLPTQAAAELTNDVLTSRLKQFEDTALAEVPQLFAERAATPAEQYAVARYTQGLQDWQSGGHEWHLRSSRYMNSGVDRGPTGLGTAAARLAPGLRVQVNQHVPPPRVAGPLPVRGLVMPYRVTVNPHVDLARADLPEWAASVGLLDARAGWTAESLAAADFPALMAMLDPAADAANLVLRSRWCTWGTYADDLATRVFRADPVGGRDQLRRLPLQLTDFAPAPSSPLELGLAALWADTSAECDERGRNLLRTTLIELFEGWITVLDNETRRRLPDPVDYLELRRVTSGGPLFGALDALHSPEFATDPRMVELADASIIRQLQHSAQDFAGLVNDLYSYQREIEYDEELHNLVYLAQSFLGCSREQAAAIVVDLANERLAQFELVVRDQLPGFFADHALPEQVRAAILDHVERLRGQMAGNLYWHSMTGRYSEAPLRASRPRPAFGRPLGPFVSVLADPAARR</sequence>
<dbReference type="Pfam" id="PF19086">
    <property type="entry name" value="Terpene_syn_C_2"/>
    <property type="match status" value="2"/>
</dbReference>
<dbReference type="SUPFAM" id="SSF48576">
    <property type="entry name" value="Terpenoid synthases"/>
    <property type="match status" value="2"/>
</dbReference>
<proteinExistence type="inferred from homology"/>
<evidence type="ECO:0000256" key="1">
    <source>
        <dbReference type="ARBA" id="ARBA00023239"/>
    </source>
</evidence>
<evidence type="ECO:0000313" key="3">
    <source>
        <dbReference type="EMBL" id="QVI23936.1"/>
    </source>
</evidence>
<dbReference type="Gene3D" id="1.10.600.10">
    <property type="entry name" value="Farnesyl Diphosphate Synthase"/>
    <property type="match status" value="2"/>
</dbReference>
<organism evidence="3 4">
    <name type="scientific">Nocardia tengchongensis</name>
    <dbReference type="NCBI Taxonomy" id="2055889"/>
    <lineage>
        <taxon>Bacteria</taxon>
        <taxon>Bacillati</taxon>
        <taxon>Actinomycetota</taxon>
        <taxon>Actinomycetes</taxon>
        <taxon>Mycobacteriales</taxon>
        <taxon>Nocardiaceae</taxon>
        <taxon>Nocardia</taxon>
    </lineage>
</organism>
<evidence type="ECO:0000256" key="2">
    <source>
        <dbReference type="RuleBase" id="RU366034"/>
    </source>
</evidence>
<keyword evidence="4" id="KW-1185">Reference proteome</keyword>
<keyword evidence="1 2" id="KW-0456">Lyase</keyword>
<dbReference type="InterPro" id="IPR008949">
    <property type="entry name" value="Isoprenoid_synthase_dom_sf"/>
</dbReference>
<dbReference type="EMBL" id="CP074371">
    <property type="protein sequence ID" value="QVI23936.1"/>
    <property type="molecule type" value="Genomic_DNA"/>
</dbReference>
<dbReference type="SFLD" id="SFLDS00005">
    <property type="entry name" value="Isoprenoid_Synthase_Type_I"/>
    <property type="match status" value="2"/>
</dbReference>
<dbReference type="PANTHER" id="PTHR35201:SF4">
    <property type="entry name" value="BETA-PINACENE SYNTHASE-RELATED"/>
    <property type="match status" value="1"/>
</dbReference>
<dbReference type="InterPro" id="IPR034686">
    <property type="entry name" value="Terpene_cyclase-like_2"/>
</dbReference>
<protein>
    <recommendedName>
        <fullName evidence="2">Terpene synthase</fullName>
        <ecNumber evidence="2">4.2.3.-</ecNumber>
    </recommendedName>
</protein>
<comment type="similarity">
    <text evidence="2">Belongs to the terpene synthase family.</text>
</comment>
<dbReference type="Proteomes" id="UP000683310">
    <property type="component" value="Chromosome"/>
</dbReference>
<name>A0ABX8CVK2_9NOCA</name>
<keyword evidence="2" id="KW-0479">Metal-binding</keyword>
<comment type="cofactor">
    <cofactor evidence="2">
        <name>Mg(2+)</name>
        <dbReference type="ChEBI" id="CHEBI:18420"/>
    </cofactor>
</comment>
<dbReference type="SFLD" id="SFLDG01020">
    <property type="entry name" value="Terpene_Cyclase_Like_2"/>
    <property type="match status" value="2"/>
</dbReference>
<dbReference type="PANTHER" id="PTHR35201">
    <property type="entry name" value="TERPENE SYNTHASE"/>
    <property type="match status" value="1"/>
</dbReference>
<gene>
    <name evidence="3" type="ORF">KHQ06_14685</name>
</gene>
<reference evidence="3 4" key="1">
    <citation type="submission" date="2021-04" db="EMBL/GenBank/DDBJ databases">
        <title>Nocardia tengchongensis.</title>
        <authorList>
            <person name="Zhuang k."/>
            <person name="Ran Y."/>
            <person name="Li W."/>
        </authorList>
    </citation>
    <scope>NUCLEOTIDE SEQUENCE [LARGE SCALE GENOMIC DNA]</scope>
    <source>
        <strain evidence="3 4">CFH S0057</strain>
    </source>
</reference>
<keyword evidence="2" id="KW-0460">Magnesium</keyword>